<feature type="non-terminal residue" evidence="1">
    <location>
        <position position="1"/>
    </location>
</feature>
<sequence>DLAHMVKAKADISDPGDVAAAVKEVLGSKEWLKAKPIVPGTGPPDRNRQTTEFPRGAGWDIEQIREVRARGEFSKYKESILAWQKKGA</sequence>
<reference evidence="1" key="1">
    <citation type="submission" date="2020-04" db="EMBL/GenBank/DDBJ databases">
        <authorList>
            <person name="Zhang T."/>
        </authorList>
    </citation>
    <scope>NUCLEOTIDE SEQUENCE</scope>
    <source>
        <strain evidence="1">HKST-UBA02</strain>
    </source>
</reference>
<name>A0A956NKS3_UNCEI</name>
<protein>
    <submittedName>
        <fullName evidence="1">Uncharacterized protein</fullName>
    </submittedName>
</protein>
<gene>
    <name evidence="1" type="ORF">KDA27_27730</name>
</gene>
<dbReference type="AlphaFoldDB" id="A0A956NKS3"/>
<proteinExistence type="predicted"/>
<dbReference type="Proteomes" id="UP000739538">
    <property type="component" value="Unassembled WGS sequence"/>
</dbReference>
<evidence type="ECO:0000313" key="1">
    <source>
        <dbReference type="EMBL" id="MCA9759618.1"/>
    </source>
</evidence>
<reference evidence="1" key="2">
    <citation type="journal article" date="2021" name="Microbiome">
        <title>Successional dynamics and alternative stable states in a saline activated sludge microbial community over 9 years.</title>
        <authorList>
            <person name="Wang Y."/>
            <person name="Ye J."/>
            <person name="Ju F."/>
            <person name="Liu L."/>
            <person name="Boyd J.A."/>
            <person name="Deng Y."/>
            <person name="Parks D.H."/>
            <person name="Jiang X."/>
            <person name="Yin X."/>
            <person name="Woodcroft B.J."/>
            <person name="Tyson G.W."/>
            <person name="Hugenholtz P."/>
            <person name="Polz M.F."/>
            <person name="Zhang T."/>
        </authorList>
    </citation>
    <scope>NUCLEOTIDE SEQUENCE</scope>
    <source>
        <strain evidence="1">HKST-UBA02</strain>
    </source>
</reference>
<comment type="caution">
    <text evidence="1">The sequence shown here is derived from an EMBL/GenBank/DDBJ whole genome shotgun (WGS) entry which is preliminary data.</text>
</comment>
<organism evidence="1 2">
    <name type="scientific">Eiseniibacteriota bacterium</name>
    <dbReference type="NCBI Taxonomy" id="2212470"/>
    <lineage>
        <taxon>Bacteria</taxon>
        <taxon>Candidatus Eiseniibacteriota</taxon>
    </lineage>
</organism>
<dbReference type="EMBL" id="JAGQHS010000411">
    <property type="protein sequence ID" value="MCA9759618.1"/>
    <property type="molecule type" value="Genomic_DNA"/>
</dbReference>
<evidence type="ECO:0000313" key="2">
    <source>
        <dbReference type="Proteomes" id="UP000739538"/>
    </source>
</evidence>
<accession>A0A956NKS3</accession>